<name>A0A0G4FJU4_9ALVE</name>
<dbReference type="SUPFAM" id="SSF48371">
    <property type="entry name" value="ARM repeat"/>
    <property type="match status" value="1"/>
</dbReference>
<gene>
    <name evidence="1" type="ORF">Cvel_17389</name>
</gene>
<dbReference type="InterPro" id="IPR016024">
    <property type="entry name" value="ARM-type_fold"/>
</dbReference>
<organism evidence="1">
    <name type="scientific">Chromera velia CCMP2878</name>
    <dbReference type="NCBI Taxonomy" id="1169474"/>
    <lineage>
        <taxon>Eukaryota</taxon>
        <taxon>Sar</taxon>
        <taxon>Alveolata</taxon>
        <taxon>Colpodellida</taxon>
        <taxon>Chromeraceae</taxon>
        <taxon>Chromera</taxon>
    </lineage>
</organism>
<dbReference type="EMBL" id="CDMZ01000423">
    <property type="protein sequence ID" value="CEM13975.1"/>
    <property type="molecule type" value="Genomic_DNA"/>
</dbReference>
<accession>A0A0G4FJU4</accession>
<proteinExistence type="predicted"/>
<dbReference type="VEuPathDB" id="CryptoDB:Cvel_17389"/>
<reference evidence="1" key="1">
    <citation type="submission" date="2014-11" db="EMBL/GenBank/DDBJ databases">
        <authorList>
            <person name="Otto D Thomas"/>
            <person name="Naeem Raeece"/>
        </authorList>
    </citation>
    <scope>NUCLEOTIDE SEQUENCE</scope>
</reference>
<evidence type="ECO:0000313" key="1">
    <source>
        <dbReference type="EMBL" id="CEM13975.1"/>
    </source>
</evidence>
<protein>
    <submittedName>
        <fullName evidence="1">Uncharacterized protein</fullName>
    </submittedName>
</protein>
<sequence length="165" mass="18000">MQHIPIEPAPSDHPVDLLDIAKERGSDKLGISSKIARLVFEDCSLDEFNPLTDYGLVAALQEVLLDSGESGCDGREGALMVLDELCKQDARSAPTFIAFCAANMPLLFDLLSDTEQLVRRAAEALLKTLTTVDALKIGVTPVLAGFLPFSPTVRDPFEKRYVRPL</sequence>
<dbReference type="AlphaFoldDB" id="A0A0G4FJU4"/>